<reference evidence="2" key="1">
    <citation type="journal article" date="2023" name="Front. Plant Sci.">
        <title>Chromosomal-level genome assembly of Melastoma candidum provides insights into trichome evolution.</title>
        <authorList>
            <person name="Zhong Y."/>
            <person name="Wu W."/>
            <person name="Sun C."/>
            <person name="Zou P."/>
            <person name="Liu Y."/>
            <person name="Dai S."/>
            <person name="Zhou R."/>
        </authorList>
    </citation>
    <scope>NUCLEOTIDE SEQUENCE [LARGE SCALE GENOMIC DNA]</scope>
</reference>
<evidence type="ECO:0000313" key="2">
    <source>
        <dbReference type="Proteomes" id="UP001057402"/>
    </source>
</evidence>
<keyword evidence="2" id="KW-1185">Reference proteome</keyword>
<proteinExistence type="predicted"/>
<name>A0ACB9S4W6_9MYRT</name>
<dbReference type="EMBL" id="CM042881">
    <property type="protein sequence ID" value="KAI4384889.1"/>
    <property type="molecule type" value="Genomic_DNA"/>
</dbReference>
<protein>
    <submittedName>
        <fullName evidence="1">Uncharacterized protein</fullName>
    </submittedName>
</protein>
<accession>A0ACB9S4W6</accession>
<organism evidence="1 2">
    <name type="scientific">Melastoma candidum</name>
    <dbReference type="NCBI Taxonomy" id="119954"/>
    <lineage>
        <taxon>Eukaryota</taxon>
        <taxon>Viridiplantae</taxon>
        <taxon>Streptophyta</taxon>
        <taxon>Embryophyta</taxon>
        <taxon>Tracheophyta</taxon>
        <taxon>Spermatophyta</taxon>
        <taxon>Magnoliopsida</taxon>
        <taxon>eudicotyledons</taxon>
        <taxon>Gunneridae</taxon>
        <taxon>Pentapetalae</taxon>
        <taxon>rosids</taxon>
        <taxon>malvids</taxon>
        <taxon>Myrtales</taxon>
        <taxon>Melastomataceae</taxon>
        <taxon>Melastomatoideae</taxon>
        <taxon>Melastomateae</taxon>
        <taxon>Melastoma</taxon>
    </lineage>
</organism>
<comment type="caution">
    <text evidence="1">The sequence shown here is derived from an EMBL/GenBank/DDBJ whole genome shotgun (WGS) entry which is preliminary data.</text>
</comment>
<evidence type="ECO:0000313" key="1">
    <source>
        <dbReference type="EMBL" id="KAI4384889.1"/>
    </source>
</evidence>
<dbReference type="Proteomes" id="UP001057402">
    <property type="component" value="Chromosome 2"/>
</dbReference>
<gene>
    <name evidence="1" type="ORF">MLD38_002978</name>
</gene>
<sequence>MANCHPSLALARRSAMDGGNPDSTRTETDGREGVEGVAAAAGQEVKVSLFDSSVESHVRTMEAIAKICGREESEVSLEDREVIRLSSAITFLREWRYFKYEPRVIKFVDSSRSYGKTSPTIEVTLPQFSAAAVPKDTSVFDEAASSDSSKDYVIHVGGPIWSLDWCPRDSGGSECQFKEELVLILPDLHTTSWVLLLLAERPRGRPRKKPVEKPLDSLDALGEFVEALDIQLPQGTIQSASPNWTSDDAMPIAALRDLCRKKRKSKRVKGTNVKLLETCIGRSCDSEFQEERSLSVRTDDDGLSVPNQQKHCSVTPQPAATSDAYDSLPLCIGTGYELPMDVAIPRLVFCLAHNGKVAWDTKWRPAMNLKQCQHQMGYLAVLLGNGSLEVWEVPLPQTVRAIYYSVHMEGTDPRFLKLEPVFRCGMIRSGGMQSLPLAVEWSVSDSQEYLLAGCHDGTVALWKFSVSDQLKDTKPLLCFTADKFPIRSVAWAPHESDPEAANVIVTAGHGGIKFWDIRDPFQPLWDLHSFPHHILGLDWVPDPRCITFAFDDGTLKFISLSKAANDTPVTGKPFGVTKGFLHSYPCSSFAMWSLHVSRHTGIVAYCTADGNVLCFQLTTKAVEKESLRYRTPHFMCVSVTEEKPAIVLNMSASEVPITRKKSIHSEDTAIGIYDDQREKKRWTPESEDRPLALCYGNDPSRDSELEENLPSSKKKKSLAKSKAPDKRTWEADLALVCSDKEPENKAPEEENKGDPGLPFETLPPKIVAMHRVRWNSNKDGAKWLCSGGAAGIVRCQEINIPIVRNK</sequence>